<name>A0A940MPH0_9ACTN</name>
<evidence type="ECO:0000256" key="1">
    <source>
        <dbReference type="SAM" id="Phobius"/>
    </source>
</evidence>
<dbReference type="AlphaFoldDB" id="A0A940MPH0"/>
<keyword evidence="1" id="KW-1133">Transmembrane helix</keyword>
<gene>
    <name evidence="2" type="ORF">JFN87_32395</name>
</gene>
<dbReference type="EMBL" id="JAGIQL010000296">
    <property type="protein sequence ID" value="MBP0462108.1"/>
    <property type="molecule type" value="Genomic_DNA"/>
</dbReference>
<comment type="caution">
    <text evidence="2">The sequence shown here is derived from an EMBL/GenBank/DDBJ whole genome shotgun (WGS) entry which is preliminary data.</text>
</comment>
<feature type="transmembrane region" description="Helical" evidence="1">
    <location>
        <begin position="33"/>
        <end position="53"/>
    </location>
</feature>
<sequence length="80" mass="7837">MPRPNAAQLAYGSATVICSALAMLLLTGVPQGAGVVVIGVVALGLGLLVALTVPMPRRAREARESAVSAAAVAALAETAA</sequence>
<keyword evidence="1" id="KW-0812">Transmembrane</keyword>
<organism evidence="2 3">
    <name type="scientific">Streptomyces montanisoli</name>
    <dbReference type="NCBI Taxonomy" id="2798581"/>
    <lineage>
        <taxon>Bacteria</taxon>
        <taxon>Bacillati</taxon>
        <taxon>Actinomycetota</taxon>
        <taxon>Actinomycetes</taxon>
        <taxon>Kitasatosporales</taxon>
        <taxon>Streptomycetaceae</taxon>
        <taxon>Streptomyces</taxon>
    </lineage>
</organism>
<dbReference type="Proteomes" id="UP000670475">
    <property type="component" value="Unassembled WGS sequence"/>
</dbReference>
<proteinExistence type="predicted"/>
<keyword evidence="1" id="KW-0472">Membrane</keyword>
<evidence type="ECO:0000313" key="3">
    <source>
        <dbReference type="Proteomes" id="UP000670475"/>
    </source>
</evidence>
<keyword evidence="3" id="KW-1185">Reference proteome</keyword>
<feature type="non-terminal residue" evidence="2">
    <location>
        <position position="80"/>
    </location>
</feature>
<accession>A0A940MPH0</accession>
<reference evidence="2" key="1">
    <citation type="submission" date="2021-03" db="EMBL/GenBank/DDBJ databases">
        <title>Whole genome sequence of Streptomyces bomunensis MMS17-BM035.</title>
        <authorList>
            <person name="Lee J.H."/>
        </authorList>
    </citation>
    <scope>NUCLEOTIDE SEQUENCE</scope>
    <source>
        <strain evidence="2">MMS17-BM035</strain>
    </source>
</reference>
<feature type="transmembrane region" description="Helical" evidence="1">
    <location>
        <begin position="9"/>
        <end position="27"/>
    </location>
</feature>
<evidence type="ECO:0000313" key="2">
    <source>
        <dbReference type="EMBL" id="MBP0462108.1"/>
    </source>
</evidence>
<protein>
    <submittedName>
        <fullName evidence="2">Uncharacterized protein</fullName>
    </submittedName>
</protein>
<dbReference type="RefSeq" id="WP_209345979.1">
    <property type="nucleotide sequence ID" value="NZ_JAGIQL010000296.1"/>
</dbReference>